<dbReference type="GO" id="GO:0004190">
    <property type="term" value="F:aspartic-type endopeptidase activity"/>
    <property type="evidence" value="ECO:0007669"/>
    <property type="project" value="UniProtKB-KW"/>
</dbReference>
<dbReference type="Gene3D" id="3.10.10.10">
    <property type="entry name" value="HIV Type 1 Reverse Transcriptase, subunit A, domain 1"/>
    <property type="match status" value="1"/>
</dbReference>
<keyword evidence="3" id="KW-0548">Nucleotidyltransferase</keyword>
<evidence type="ECO:0000256" key="7">
    <source>
        <dbReference type="ARBA" id="ARBA00022801"/>
    </source>
</evidence>
<keyword evidence="1" id="KW-0645">Protease</keyword>
<keyword evidence="9" id="KW-0238">DNA-binding</keyword>
<evidence type="ECO:0000313" key="15">
    <source>
        <dbReference type="Proteomes" id="UP000288805"/>
    </source>
</evidence>
<dbReference type="Pfam" id="PF08284">
    <property type="entry name" value="RVP_2"/>
    <property type="match status" value="1"/>
</dbReference>
<dbReference type="PANTHER" id="PTHR34072">
    <property type="entry name" value="ENZYMATIC POLYPROTEIN-RELATED"/>
    <property type="match status" value="1"/>
</dbReference>
<dbReference type="InterPro" id="IPR001878">
    <property type="entry name" value="Znf_CCHC"/>
</dbReference>
<evidence type="ECO:0000256" key="11">
    <source>
        <dbReference type="SAM" id="MobiDB-lite"/>
    </source>
</evidence>
<keyword evidence="6" id="KW-0255">Endonuclease</keyword>
<keyword evidence="5" id="KW-0064">Aspartyl protease</keyword>
<dbReference type="SUPFAM" id="SSF57756">
    <property type="entry name" value="Retrovirus zinc finger-like domains"/>
    <property type="match status" value="1"/>
</dbReference>
<dbReference type="EMBL" id="QGNW01000432">
    <property type="protein sequence ID" value="RVW71704.1"/>
    <property type="molecule type" value="Genomic_DNA"/>
</dbReference>
<sequence length="512" mass="59300">MAKGPRRCYECGEVGHLRRECRKFQRPTYQPSQWQFQQTNSRIQGTQPQGKGNFRQGKPGQKPKQGQQGRFYALGSQNVESNALVEGMILCFSTWANVLFDPGATYSFISASFASMVDIEFVPLHCSLCNETPMGVETKWIDLRSSSHQLRIQESNIPKTAFHTRYGHYEFVVMPFGLTNAPAAFMDMMNRIYRPYLDHFVVGISVDPTKVEVVTKWERPKNVFEVRSFLGLAGYYRRRLTTVPVLITPINGKRYGVYCDASTNGLGCVLMQRRRVVAYASRQLKNHEQNYPTNDLGLVAIVFALKYGDITYMVKILRANVVVDALSRKAPCVLSGLVVSKWKMYDYVNEFNLVFMYVILVHVFVLWRLNQQHYIRLMKQWKGAAARFAPFYLQQLGLERESRERKCRFECHCISVYCLEMLPGCWNIYWYEDSWFCVVEMVYGVIALQEGYGIIIDHIQRIYWWRSAYVMLQALSFDILFMWTVGPWVKVPKALEEDTPMWVYGFGPAPGS</sequence>
<evidence type="ECO:0000256" key="1">
    <source>
        <dbReference type="ARBA" id="ARBA00022670"/>
    </source>
</evidence>
<keyword evidence="10" id="KW-0862">Zinc</keyword>
<gene>
    <name evidence="14" type="primary">pol_1717</name>
    <name evidence="14" type="ORF">CK203_061320</name>
</gene>
<protein>
    <submittedName>
        <fullName evidence="14">Retrovirus-related Pol polyprotein from transposon 17.6</fullName>
    </submittedName>
</protein>
<dbReference type="GO" id="GO:0003677">
    <property type="term" value="F:DNA binding"/>
    <property type="evidence" value="ECO:0007669"/>
    <property type="project" value="UniProtKB-KW"/>
</dbReference>
<name>A0A438GHN3_VITVI</name>
<dbReference type="FunFam" id="3.10.10.10:FF:000007">
    <property type="entry name" value="Retrovirus-related Pol polyprotein from transposon 17.6-like Protein"/>
    <property type="match status" value="1"/>
</dbReference>
<dbReference type="SUPFAM" id="SSF56672">
    <property type="entry name" value="DNA/RNA polymerases"/>
    <property type="match status" value="1"/>
</dbReference>
<dbReference type="InterPro" id="IPR041577">
    <property type="entry name" value="RT_RNaseH_2"/>
</dbReference>
<dbReference type="Gene3D" id="3.30.70.270">
    <property type="match status" value="2"/>
</dbReference>
<reference evidence="14 15" key="1">
    <citation type="journal article" date="2018" name="PLoS Genet.">
        <title>Population sequencing reveals clonal diversity and ancestral inbreeding in the grapevine cultivar Chardonnay.</title>
        <authorList>
            <person name="Roach M.J."/>
            <person name="Johnson D.L."/>
            <person name="Bohlmann J."/>
            <person name="van Vuuren H.J."/>
            <person name="Jones S.J."/>
            <person name="Pretorius I.S."/>
            <person name="Schmidt S.A."/>
            <person name="Borneman A.R."/>
        </authorList>
    </citation>
    <scope>NUCLEOTIDE SEQUENCE [LARGE SCALE GENOMIC DNA]</scope>
    <source>
        <strain evidence="15">cv. Chardonnay</strain>
        <tissue evidence="14">Leaf</tissue>
    </source>
</reference>
<organism evidence="14 15">
    <name type="scientific">Vitis vinifera</name>
    <name type="common">Grape</name>
    <dbReference type="NCBI Taxonomy" id="29760"/>
    <lineage>
        <taxon>Eukaryota</taxon>
        <taxon>Viridiplantae</taxon>
        <taxon>Streptophyta</taxon>
        <taxon>Embryophyta</taxon>
        <taxon>Tracheophyta</taxon>
        <taxon>Spermatophyta</taxon>
        <taxon>Magnoliopsida</taxon>
        <taxon>eudicotyledons</taxon>
        <taxon>Gunneridae</taxon>
        <taxon>Pentapetalae</taxon>
        <taxon>rosids</taxon>
        <taxon>Vitales</taxon>
        <taxon>Vitaceae</taxon>
        <taxon>Viteae</taxon>
        <taxon>Vitis</taxon>
    </lineage>
</organism>
<evidence type="ECO:0000256" key="8">
    <source>
        <dbReference type="ARBA" id="ARBA00022918"/>
    </source>
</evidence>
<dbReference type="GO" id="GO:0004519">
    <property type="term" value="F:endonuclease activity"/>
    <property type="evidence" value="ECO:0007669"/>
    <property type="project" value="UniProtKB-KW"/>
</dbReference>
<keyword evidence="10" id="KW-0863">Zinc-finger</keyword>
<evidence type="ECO:0000256" key="12">
    <source>
        <dbReference type="SAM" id="Phobius"/>
    </source>
</evidence>
<keyword evidence="12" id="KW-0472">Membrane</keyword>
<evidence type="ECO:0000256" key="10">
    <source>
        <dbReference type="PROSITE-ProRule" id="PRU00047"/>
    </source>
</evidence>
<dbReference type="GO" id="GO:0008270">
    <property type="term" value="F:zinc ion binding"/>
    <property type="evidence" value="ECO:0007669"/>
    <property type="project" value="UniProtKB-KW"/>
</dbReference>
<keyword evidence="7" id="KW-0378">Hydrolase</keyword>
<dbReference type="AlphaFoldDB" id="A0A438GHN3"/>
<dbReference type="PANTHER" id="PTHR34072:SF52">
    <property type="entry name" value="RIBONUCLEASE H"/>
    <property type="match status" value="1"/>
</dbReference>
<keyword evidence="8" id="KW-0695">RNA-directed DNA polymerase</keyword>
<keyword evidence="4" id="KW-0540">Nuclease</keyword>
<dbReference type="GO" id="GO:0003964">
    <property type="term" value="F:RNA-directed DNA polymerase activity"/>
    <property type="evidence" value="ECO:0007669"/>
    <property type="project" value="UniProtKB-KW"/>
</dbReference>
<proteinExistence type="predicted"/>
<dbReference type="Pfam" id="PF17919">
    <property type="entry name" value="RT_RNaseH_2"/>
    <property type="match status" value="1"/>
</dbReference>
<dbReference type="Gene3D" id="4.10.60.10">
    <property type="entry name" value="Zinc finger, CCHC-type"/>
    <property type="match status" value="1"/>
</dbReference>
<evidence type="ECO:0000256" key="2">
    <source>
        <dbReference type="ARBA" id="ARBA00022679"/>
    </source>
</evidence>
<dbReference type="SMART" id="SM00343">
    <property type="entry name" value="ZnF_C2HC"/>
    <property type="match status" value="1"/>
</dbReference>
<dbReference type="Pfam" id="PF00098">
    <property type="entry name" value="zf-CCHC"/>
    <property type="match status" value="1"/>
</dbReference>
<evidence type="ECO:0000313" key="14">
    <source>
        <dbReference type="EMBL" id="RVW71704.1"/>
    </source>
</evidence>
<dbReference type="InterPro" id="IPR043502">
    <property type="entry name" value="DNA/RNA_pol_sf"/>
</dbReference>
<keyword evidence="12" id="KW-0812">Transmembrane</keyword>
<evidence type="ECO:0000256" key="3">
    <source>
        <dbReference type="ARBA" id="ARBA00022695"/>
    </source>
</evidence>
<feature type="transmembrane region" description="Helical" evidence="12">
    <location>
        <begin position="468"/>
        <end position="489"/>
    </location>
</feature>
<dbReference type="Proteomes" id="UP000288805">
    <property type="component" value="Unassembled WGS sequence"/>
</dbReference>
<comment type="caution">
    <text evidence="14">The sequence shown here is derived from an EMBL/GenBank/DDBJ whole genome shotgun (WGS) entry which is preliminary data.</text>
</comment>
<evidence type="ECO:0000259" key="13">
    <source>
        <dbReference type="PROSITE" id="PS50158"/>
    </source>
</evidence>
<feature type="domain" description="CCHC-type" evidence="13">
    <location>
        <begin position="6"/>
        <end position="23"/>
    </location>
</feature>
<feature type="compositionally biased region" description="Polar residues" evidence="11">
    <location>
        <begin position="32"/>
        <end position="50"/>
    </location>
</feature>
<evidence type="ECO:0000256" key="4">
    <source>
        <dbReference type="ARBA" id="ARBA00022722"/>
    </source>
</evidence>
<feature type="region of interest" description="Disordered" evidence="11">
    <location>
        <begin position="32"/>
        <end position="68"/>
    </location>
</feature>
<dbReference type="InterPro" id="IPR043128">
    <property type="entry name" value="Rev_trsase/Diguanyl_cyclase"/>
</dbReference>
<dbReference type="GO" id="GO:0006508">
    <property type="term" value="P:proteolysis"/>
    <property type="evidence" value="ECO:0007669"/>
    <property type="project" value="UniProtKB-KW"/>
</dbReference>
<accession>A0A438GHN3</accession>
<feature type="compositionally biased region" description="Low complexity" evidence="11">
    <location>
        <begin position="56"/>
        <end position="68"/>
    </location>
</feature>
<keyword evidence="10" id="KW-0479">Metal-binding</keyword>
<keyword evidence="12" id="KW-1133">Transmembrane helix</keyword>
<evidence type="ECO:0000256" key="6">
    <source>
        <dbReference type="ARBA" id="ARBA00022759"/>
    </source>
</evidence>
<dbReference type="PROSITE" id="PS50158">
    <property type="entry name" value="ZF_CCHC"/>
    <property type="match status" value="1"/>
</dbReference>
<dbReference type="InterPro" id="IPR036875">
    <property type="entry name" value="Znf_CCHC_sf"/>
</dbReference>
<feature type="transmembrane region" description="Helical" evidence="12">
    <location>
        <begin position="351"/>
        <end position="369"/>
    </location>
</feature>
<evidence type="ECO:0000256" key="9">
    <source>
        <dbReference type="ARBA" id="ARBA00023125"/>
    </source>
</evidence>
<keyword evidence="2" id="KW-0808">Transferase</keyword>
<evidence type="ECO:0000256" key="5">
    <source>
        <dbReference type="ARBA" id="ARBA00022750"/>
    </source>
</evidence>